<feature type="domain" description="SWIM-type" evidence="2">
    <location>
        <begin position="235"/>
        <end position="276"/>
    </location>
</feature>
<organism evidence="3 4">
    <name type="scientific">Cronartium quercuum f. sp. fusiforme G11</name>
    <dbReference type="NCBI Taxonomy" id="708437"/>
    <lineage>
        <taxon>Eukaryota</taxon>
        <taxon>Fungi</taxon>
        <taxon>Dikarya</taxon>
        <taxon>Basidiomycota</taxon>
        <taxon>Pucciniomycotina</taxon>
        <taxon>Pucciniomycetes</taxon>
        <taxon>Pucciniales</taxon>
        <taxon>Coleosporiaceae</taxon>
        <taxon>Cronartium</taxon>
    </lineage>
</organism>
<protein>
    <recommendedName>
        <fullName evidence="2">SWIM-type domain-containing protein</fullName>
    </recommendedName>
</protein>
<dbReference type="GO" id="GO:0008270">
    <property type="term" value="F:zinc ion binding"/>
    <property type="evidence" value="ECO:0007669"/>
    <property type="project" value="UniProtKB-KW"/>
</dbReference>
<dbReference type="OrthoDB" id="2495412at2759"/>
<keyword evidence="1" id="KW-0862">Zinc</keyword>
<dbReference type="Proteomes" id="UP000886653">
    <property type="component" value="Unassembled WGS sequence"/>
</dbReference>
<reference evidence="3" key="1">
    <citation type="submission" date="2013-11" db="EMBL/GenBank/DDBJ databases">
        <title>Genome sequence of the fusiform rust pathogen reveals effectors for host alternation and coevolution with pine.</title>
        <authorList>
            <consortium name="DOE Joint Genome Institute"/>
            <person name="Smith K."/>
            <person name="Pendleton A."/>
            <person name="Kubisiak T."/>
            <person name="Anderson C."/>
            <person name="Salamov A."/>
            <person name="Aerts A."/>
            <person name="Riley R."/>
            <person name="Clum A."/>
            <person name="Lindquist E."/>
            <person name="Ence D."/>
            <person name="Campbell M."/>
            <person name="Kronenberg Z."/>
            <person name="Feau N."/>
            <person name="Dhillon B."/>
            <person name="Hamelin R."/>
            <person name="Burleigh J."/>
            <person name="Smith J."/>
            <person name="Yandell M."/>
            <person name="Nelson C."/>
            <person name="Grigoriev I."/>
            <person name="Davis J."/>
        </authorList>
    </citation>
    <scope>NUCLEOTIDE SEQUENCE</scope>
    <source>
        <strain evidence="3">G11</strain>
    </source>
</reference>
<evidence type="ECO:0000313" key="4">
    <source>
        <dbReference type="Proteomes" id="UP000886653"/>
    </source>
</evidence>
<feature type="domain" description="SWIM-type" evidence="2">
    <location>
        <begin position="411"/>
        <end position="448"/>
    </location>
</feature>
<evidence type="ECO:0000313" key="3">
    <source>
        <dbReference type="EMBL" id="KAG0139478.1"/>
    </source>
</evidence>
<dbReference type="PANTHER" id="PTHR48159">
    <property type="entry name" value="MULE DOMAIN-CONTAINING PROTEIN"/>
    <property type="match status" value="1"/>
</dbReference>
<dbReference type="InterPro" id="IPR007527">
    <property type="entry name" value="Znf_SWIM"/>
</dbReference>
<name>A0A9P6T6J4_9BASI</name>
<accession>A0A9P6T6J4</accession>
<comment type="caution">
    <text evidence="3">The sequence shown here is derived from an EMBL/GenBank/DDBJ whole genome shotgun (WGS) entry which is preliminary data.</text>
</comment>
<dbReference type="AlphaFoldDB" id="A0A9P6T6J4"/>
<evidence type="ECO:0000259" key="2">
    <source>
        <dbReference type="PROSITE" id="PS50966"/>
    </source>
</evidence>
<keyword evidence="1" id="KW-0863">Zinc-finger</keyword>
<keyword evidence="1" id="KW-0479">Metal-binding</keyword>
<dbReference type="PANTHER" id="PTHR48159:SF1">
    <property type="entry name" value="MEMBRANE-ASSOCIATED GIANT PROTEIN ANTIGEN, PUTATIVE-RELATED"/>
    <property type="match status" value="1"/>
</dbReference>
<sequence>MVGMFESNSMNKQVSSASASFHPGKNNSYLRMDQILFAFMMDCCPSLATAISQAYLDMAIPPRLSWCFFHVLRVAHKKAIESAGKVAAEDLLVAFMKIAYAVSPQVAFEGFVNQWAEGHPCFVHYIHMFWMKHVARWARKFAHPNNQGIHTNNYVEVWHHILKFTYLPFEPDFKIASSKVLLGFQGQQKNKAQAVSQHLASAYSLEDLQMLGICIIEFPGCFLVDSFSNPSQRTYLLKTRPDHGALKAQVTNCNCEHFAKGKLACKHMYVIAENFNLVIVEDPTSIFSVTWLNGPYGNITTHCDYATFIRSQNPHLVDLIPQPWPLGLKVDLNSSAVVDLSSLACNGPEQALGVEGDNVMVIEDSQDIVVLDEDDSPKTLVEAQLMAPSLAEPSDSWFGSQIIASVMSPKVTCQFHNKGKLVTDCSCKTFQECRRPCFHMHNMCRTLGLELYVLAPDSDVSSIPNMQEISIDPQSCSLNKPSITASDIITSTQSNPCQETLTHTDFTCPLVKSTVASVKHMEKVLGSNRRVHLVNSVPPALVEEIHNSANELEQKFCHALDSGRPTKQHHF</sequence>
<keyword evidence="4" id="KW-1185">Reference proteome</keyword>
<dbReference type="Pfam" id="PF04434">
    <property type="entry name" value="SWIM"/>
    <property type="match status" value="2"/>
</dbReference>
<dbReference type="PROSITE" id="PS50966">
    <property type="entry name" value="ZF_SWIM"/>
    <property type="match status" value="2"/>
</dbReference>
<gene>
    <name evidence="3" type="ORF">CROQUDRAFT_675103</name>
</gene>
<dbReference type="EMBL" id="MU167580">
    <property type="protein sequence ID" value="KAG0139478.1"/>
    <property type="molecule type" value="Genomic_DNA"/>
</dbReference>
<evidence type="ECO:0000256" key="1">
    <source>
        <dbReference type="PROSITE-ProRule" id="PRU00325"/>
    </source>
</evidence>
<proteinExistence type="predicted"/>